<proteinExistence type="predicted"/>
<dbReference type="PANTHER" id="PTHR43591">
    <property type="entry name" value="METHYLTRANSFERASE"/>
    <property type="match status" value="1"/>
</dbReference>
<evidence type="ECO:0000259" key="1">
    <source>
        <dbReference type="Pfam" id="PF13649"/>
    </source>
</evidence>
<dbReference type="KEGG" id="kbs:EPA93_24315"/>
<organism evidence="2 3">
    <name type="scientific">Ktedonosporobacter rubrisoli</name>
    <dbReference type="NCBI Taxonomy" id="2509675"/>
    <lineage>
        <taxon>Bacteria</taxon>
        <taxon>Bacillati</taxon>
        <taxon>Chloroflexota</taxon>
        <taxon>Ktedonobacteria</taxon>
        <taxon>Ktedonobacterales</taxon>
        <taxon>Ktedonosporobacteraceae</taxon>
        <taxon>Ktedonosporobacter</taxon>
    </lineage>
</organism>
<protein>
    <submittedName>
        <fullName evidence="2">Class I SAM-dependent methyltransferase</fullName>
    </submittedName>
</protein>
<keyword evidence="3" id="KW-1185">Reference proteome</keyword>
<dbReference type="InterPro" id="IPR029063">
    <property type="entry name" value="SAM-dependent_MTases_sf"/>
</dbReference>
<dbReference type="OrthoDB" id="505670at2"/>
<dbReference type="GO" id="GO:0032259">
    <property type="term" value="P:methylation"/>
    <property type="evidence" value="ECO:0007669"/>
    <property type="project" value="UniProtKB-KW"/>
</dbReference>
<dbReference type="Pfam" id="PF13649">
    <property type="entry name" value="Methyltransf_25"/>
    <property type="match status" value="1"/>
</dbReference>
<dbReference type="AlphaFoldDB" id="A0A4P6JVF5"/>
<feature type="domain" description="Methyltransferase" evidence="1">
    <location>
        <begin position="54"/>
        <end position="151"/>
    </location>
</feature>
<dbReference type="Gene3D" id="3.40.50.150">
    <property type="entry name" value="Vaccinia Virus protein VP39"/>
    <property type="match status" value="1"/>
</dbReference>
<gene>
    <name evidence="2" type="ORF">EPA93_24315</name>
</gene>
<dbReference type="RefSeq" id="WP_129889989.1">
    <property type="nucleotide sequence ID" value="NZ_CP035758.1"/>
</dbReference>
<dbReference type="CDD" id="cd02440">
    <property type="entry name" value="AdoMet_MTases"/>
    <property type="match status" value="1"/>
</dbReference>
<keyword evidence="2" id="KW-0489">Methyltransferase</keyword>
<evidence type="ECO:0000313" key="3">
    <source>
        <dbReference type="Proteomes" id="UP000290365"/>
    </source>
</evidence>
<dbReference type="PANTHER" id="PTHR43591:SF24">
    <property type="entry name" value="2-METHOXY-6-POLYPRENYL-1,4-BENZOQUINOL METHYLASE, MITOCHONDRIAL"/>
    <property type="match status" value="1"/>
</dbReference>
<dbReference type="InterPro" id="IPR041698">
    <property type="entry name" value="Methyltransf_25"/>
</dbReference>
<accession>A0A4P6JVF5</accession>
<dbReference type="GO" id="GO:0008168">
    <property type="term" value="F:methyltransferase activity"/>
    <property type="evidence" value="ECO:0007669"/>
    <property type="project" value="UniProtKB-KW"/>
</dbReference>
<sequence>MTTSVDPPGHGFKSVYVSARASGELPRPFAQDHLLTKGTGVLPAQLDPSRVQRVLDVACGCGRWVHEVAQAYPRIEAVGFDTSRVLINFARAQARSQGLRNAHFLVMDLQQHLDFPNHTFDLVNARFLNFLPAQSWTRLMHELGRITRPGGIIRLTESEWWYFTNSPALESLNALVIQALKKQYKRSRTGYFTGVLPLLGRFLREAGCTDITQVPYVIDFSAGTELYEIFRRDAAVAFKLFQPTVVKMQIATQEELDKIYKRMTLEMQKADFRGLLLPISAWGTKA</sequence>
<dbReference type="Proteomes" id="UP000290365">
    <property type="component" value="Chromosome"/>
</dbReference>
<evidence type="ECO:0000313" key="2">
    <source>
        <dbReference type="EMBL" id="QBD78936.1"/>
    </source>
</evidence>
<dbReference type="SUPFAM" id="SSF53335">
    <property type="entry name" value="S-adenosyl-L-methionine-dependent methyltransferases"/>
    <property type="match status" value="1"/>
</dbReference>
<name>A0A4P6JVF5_KTERU</name>
<dbReference type="EMBL" id="CP035758">
    <property type="protein sequence ID" value="QBD78936.1"/>
    <property type="molecule type" value="Genomic_DNA"/>
</dbReference>
<keyword evidence="2" id="KW-0808">Transferase</keyword>
<reference evidence="2 3" key="1">
    <citation type="submission" date="2019-01" db="EMBL/GenBank/DDBJ databases">
        <title>Ktedonosporobacter rubrisoli SCAWS-G2.</title>
        <authorList>
            <person name="Huang Y."/>
            <person name="Yan B."/>
        </authorList>
    </citation>
    <scope>NUCLEOTIDE SEQUENCE [LARGE SCALE GENOMIC DNA]</scope>
    <source>
        <strain evidence="2 3">SCAWS-G2</strain>
    </source>
</reference>